<accession>A0ABP7U459</accession>
<dbReference type="InterPro" id="IPR007024">
    <property type="entry name" value="BLUF_domain"/>
</dbReference>
<dbReference type="PROSITE" id="PS50925">
    <property type="entry name" value="BLUF"/>
    <property type="match status" value="1"/>
</dbReference>
<dbReference type="SMART" id="SM01034">
    <property type="entry name" value="BLUF"/>
    <property type="match status" value="1"/>
</dbReference>
<dbReference type="InterPro" id="IPR036046">
    <property type="entry name" value="Acylphosphatase-like_dom_sf"/>
</dbReference>
<name>A0ABP7U459_9BACT</name>
<dbReference type="SUPFAM" id="SSF54975">
    <property type="entry name" value="Acylphosphatase/BLUF domain-like"/>
    <property type="match status" value="1"/>
</dbReference>
<keyword evidence="3" id="KW-1185">Reference proteome</keyword>
<evidence type="ECO:0000313" key="2">
    <source>
        <dbReference type="EMBL" id="GAA4035636.1"/>
    </source>
</evidence>
<dbReference type="Pfam" id="PF04940">
    <property type="entry name" value="BLUF"/>
    <property type="match status" value="1"/>
</dbReference>
<dbReference type="Proteomes" id="UP001501469">
    <property type="component" value="Unassembled WGS sequence"/>
</dbReference>
<dbReference type="EMBL" id="BAABDK010000016">
    <property type="protein sequence ID" value="GAA4035636.1"/>
    <property type="molecule type" value="Genomic_DNA"/>
</dbReference>
<gene>
    <name evidence="2" type="ORF">GCM10022409_20460</name>
</gene>
<protein>
    <recommendedName>
        <fullName evidence="1">BLUF domain-containing protein</fullName>
    </recommendedName>
</protein>
<sequence>METYRIIYASTAARPFGLAEFDRLLLQARIYNYSEGIGGLLLRAGSQFLEVLEGPEAAVAELYARIAADPRHQAVRTIDAAAAGGPLFLPARLGFAEVELTALDRLIAYLDPAHRRALFPQGYDEQEIIADLLLEFVELHCPQVLAQPGDQATSRPQRSQYA</sequence>
<feature type="domain" description="BLUF" evidence="1">
    <location>
        <begin position="3"/>
        <end position="94"/>
    </location>
</feature>
<comment type="caution">
    <text evidence="2">The sequence shown here is derived from an EMBL/GenBank/DDBJ whole genome shotgun (WGS) entry which is preliminary data.</text>
</comment>
<reference evidence="3" key="1">
    <citation type="journal article" date="2019" name="Int. J. Syst. Evol. Microbiol.">
        <title>The Global Catalogue of Microorganisms (GCM) 10K type strain sequencing project: providing services to taxonomists for standard genome sequencing and annotation.</title>
        <authorList>
            <consortium name="The Broad Institute Genomics Platform"/>
            <consortium name="The Broad Institute Genome Sequencing Center for Infectious Disease"/>
            <person name="Wu L."/>
            <person name="Ma J."/>
        </authorList>
    </citation>
    <scope>NUCLEOTIDE SEQUENCE [LARGE SCALE GENOMIC DNA]</scope>
    <source>
        <strain evidence="3">JCM 17225</strain>
    </source>
</reference>
<dbReference type="Gene3D" id="3.30.70.100">
    <property type="match status" value="1"/>
</dbReference>
<organism evidence="2 3">
    <name type="scientific">Hymenobacter glaciei</name>
    <dbReference type="NCBI Taxonomy" id="877209"/>
    <lineage>
        <taxon>Bacteria</taxon>
        <taxon>Pseudomonadati</taxon>
        <taxon>Bacteroidota</taxon>
        <taxon>Cytophagia</taxon>
        <taxon>Cytophagales</taxon>
        <taxon>Hymenobacteraceae</taxon>
        <taxon>Hymenobacter</taxon>
    </lineage>
</organism>
<evidence type="ECO:0000259" key="1">
    <source>
        <dbReference type="PROSITE" id="PS50925"/>
    </source>
</evidence>
<proteinExistence type="predicted"/>
<dbReference type="RefSeq" id="WP_345053717.1">
    <property type="nucleotide sequence ID" value="NZ_BAABDK010000016.1"/>
</dbReference>
<evidence type="ECO:0000313" key="3">
    <source>
        <dbReference type="Proteomes" id="UP001501469"/>
    </source>
</evidence>